<keyword evidence="3" id="KW-1185">Reference proteome</keyword>
<feature type="signal peptide" evidence="1">
    <location>
        <begin position="1"/>
        <end position="23"/>
    </location>
</feature>
<dbReference type="InterPro" id="IPR024079">
    <property type="entry name" value="MetalloPept_cat_dom_sf"/>
</dbReference>
<dbReference type="Proteomes" id="UP001156905">
    <property type="component" value="Unassembled WGS sequence"/>
</dbReference>
<sequence>MRRLFSGSALALTTVLVCSAAFADAESPTELTRRLLQEAVAEPSNSAKVESLLKVLVETPAGSGRYVVEGDISIAREEIVDYLKSLKNPDIASSRSDELIVNLVGGKFDYWKNPEQRKLTFGFDEKSFPTADNVQFTRAKFRAAADDWIAACPECGITFTEVAENPFFKIKYEPTSDGTIAMSFFPSSPPSDRFLYVYKPFLAQDLQFDPVGVLRHEIGHILGYRHEHIANIPGCATEGTSWKPITPYTANSVMHYFCGGKGSLDLALRDADKRGHRCLYQTGKACPVSN</sequence>
<name>A0ABQ6BDZ3_9BRAD</name>
<evidence type="ECO:0000313" key="2">
    <source>
        <dbReference type="EMBL" id="GLR90377.1"/>
    </source>
</evidence>
<comment type="caution">
    <text evidence="2">The sequence shown here is derived from an EMBL/GenBank/DDBJ whole genome shotgun (WGS) entry which is preliminary data.</text>
</comment>
<reference evidence="3" key="1">
    <citation type="journal article" date="2019" name="Int. J. Syst. Evol. Microbiol.">
        <title>The Global Catalogue of Microorganisms (GCM) 10K type strain sequencing project: providing services to taxonomists for standard genome sequencing and annotation.</title>
        <authorList>
            <consortium name="The Broad Institute Genomics Platform"/>
            <consortium name="The Broad Institute Genome Sequencing Center for Infectious Disease"/>
            <person name="Wu L."/>
            <person name="Ma J."/>
        </authorList>
    </citation>
    <scope>NUCLEOTIDE SEQUENCE [LARGE SCALE GENOMIC DNA]</scope>
    <source>
        <strain evidence="3">NBRC 102520</strain>
    </source>
</reference>
<dbReference type="RefSeq" id="WP_284273233.1">
    <property type="nucleotide sequence ID" value="NZ_BSOW01000033.1"/>
</dbReference>
<evidence type="ECO:0008006" key="4">
    <source>
        <dbReference type="Google" id="ProtNLM"/>
    </source>
</evidence>
<keyword evidence="1" id="KW-0732">Signal</keyword>
<gene>
    <name evidence="2" type="ORF">GCM10007857_70920</name>
</gene>
<dbReference type="Gene3D" id="3.40.390.10">
    <property type="entry name" value="Collagenase (Catalytic Domain)"/>
    <property type="match status" value="1"/>
</dbReference>
<accession>A0ABQ6BDZ3</accession>
<feature type="chain" id="PRO_5046379217" description="Peptidase metallopeptidase domain-containing protein" evidence="1">
    <location>
        <begin position="24"/>
        <end position="290"/>
    </location>
</feature>
<evidence type="ECO:0000256" key="1">
    <source>
        <dbReference type="SAM" id="SignalP"/>
    </source>
</evidence>
<dbReference type="EMBL" id="BSOW01000033">
    <property type="protein sequence ID" value="GLR90377.1"/>
    <property type="molecule type" value="Genomic_DNA"/>
</dbReference>
<organism evidence="2 3">
    <name type="scientific">Bradyrhizobium iriomotense</name>
    <dbReference type="NCBI Taxonomy" id="441950"/>
    <lineage>
        <taxon>Bacteria</taxon>
        <taxon>Pseudomonadati</taxon>
        <taxon>Pseudomonadota</taxon>
        <taxon>Alphaproteobacteria</taxon>
        <taxon>Hyphomicrobiales</taxon>
        <taxon>Nitrobacteraceae</taxon>
        <taxon>Bradyrhizobium</taxon>
    </lineage>
</organism>
<dbReference type="SUPFAM" id="SSF55486">
    <property type="entry name" value="Metalloproteases ('zincins'), catalytic domain"/>
    <property type="match status" value="1"/>
</dbReference>
<proteinExistence type="predicted"/>
<protein>
    <recommendedName>
        <fullName evidence="4">Peptidase metallopeptidase domain-containing protein</fullName>
    </recommendedName>
</protein>
<evidence type="ECO:0000313" key="3">
    <source>
        <dbReference type="Proteomes" id="UP001156905"/>
    </source>
</evidence>